<reference evidence="1" key="1">
    <citation type="journal article" date="2013" name="Environ. Microbiol.">
        <title>Microbiota from the distal guts of lean and obese adolescents exhibit partial functional redundancy besides clear differences in community structure.</title>
        <authorList>
            <person name="Ferrer M."/>
            <person name="Ruiz A."/>
            <person name="Lanza F."/>
            <person name="Haange S.B."/>
            <person name="Oberbach A."/>
            <person name="Till H."/>
            <person name="Bargiela R."/>
            <person name="Campoy C."/>
            <person name="Segura M.T."/>
            <person name="Richter M."/>
            <person name="von Bergen M."/>
            <person name="Seifert J."/>
            <person name="Suarez A."/>
        </authorList>
    </citation>
    <scope>NUCLEOTIDE SEQUENCE</scope>
</reference>
<dbReference type="EMBL" id="AJWY01009617">
    <property type="protein sequence ID" value="EKC57841.1"/>
    <property type="molecule type" value="Genomic_DNA"/>
</dbReference>
<accession>K1TF28</accession>
<dbReference type="AlphaFoldDB" id="K1TF28"/>
<gene>
    <name evidence="1" type="ORF">LEA_14163</name>
</gene>
<comment type="caution">
    <text evidence="1">The sequence shown here is derived from an EMBL/GenBank/DDBJ whole genome shotgun (WGS) entry which is preliminary data.</text>
</comment>
<protein>
    <submittedName>
        <fullName evidence="1">Uncharacterized protein</fullName>
    </submittedName>
</protein>
<organism evidence="1">
    <name type="scientific">human gut metagenome</name>
    <dbReference type="NCBI Taxonomy" id="408170"/>
    <lineage>
        <taxon>unclassified sequences</taxon>
        <taxon>metagenomes</taxon>
        <taxon>organismal metagenomes</taxon>
    </lineage>
</organism>
<name>K1TF28_9ZZZZ</name>
<proteinExistence type="predicted"/>
<sequence length="123" mass="13522">MTYSFNGMSVRANSPSNNNYSKYEGSGVNNLLFGSNNEFVIGKITLDAAQKNLCLTFGSYLSEYGASDNAFDASKFHVSLSKDGDNVGGDHLRPSGSRRRALPVRYVGSWLRQTSRSRTVPDR</sequence>
<evidence type="ECO:0000313" key="1">
    <source>
        <dbReference type="EMBL" id="EKC57841.1"/>
    </source>
</evidence>
<feature type="non-terminal residue" evidence="1">
    <location>
        <position position="123"/>
    </location>
</feature>